<comment type="caution">
    <text evidence="8">The sequence shown here is derived from an EMBL/GenBank/DDBJ whole genome shotgun (WGS) entry which is preliminary data.</text>
</comment>
<dbReference type="GO" id="GO:0005737">
    <property type="term" value="C:cytoplasm"/>
    <property type="evidence" value="ECO:0007669"/>
    <property type="project" value="UniProtKB-SubCell"/>
</dbReference>
<evidence type="ECO:0000256" key="4">
    <source>
        <dbReference type="ARBA" id="ARBA00022490"/>
    </source>
</evidence>
<evidence type="ECO:0000256" key="3">
    <source>
        <dbReference type="ARBA" id="ARBA00018111"/>
    </source>
</evidence>
<dbReference type="Pfam" id="PF21981">
    <property type="entry name" value="RecX_HTH3"/>
    <property type="match status" value="1"/>
</dbReference>
<proteinExistence type="inferred from homology"/>
<dbReference type="OrthoDB" id="1523826at2"/>
<keyword evidence="4 5" id="KW-0963">Cytoplasm</keyword>
<dbReference type="EMBL" id="PCMW01000052">
    <property type="protein sequence ID" value="PDS23865.1"/>
    <property type="molecule type" value="Genomic_DNA"/>
</dbReference>
<evidence type="ECO:0000256" key="5">
    <source>
        <dbReference type="HAMAP-Rule" id="MF_01114"/>
    </source>
</evidence>
<dbReference type="InterPro" id="IPR053925">
    <property type="entry name" value="RecX_HTH_3rd"/>
</dbReference>
<dbReference type="RefSeq" id="WP_097554308.1">
    <property type="nucleotide sequence ID" value="NZ_PCMW01000052.1"/>
</dbReference>
<evidence type="ECO:0000259" key="6">
    <source>
        <dbReference type="Pfam" id="PF02631"/>
    </source>
</evidence>
<protein>
    <recommendedName>
        <fullName evidence="3 5">Regulatory protein RecX</fullName>
    </recommendedName>
</protein>
<evidence type="ECO:0000256" key="1">
    <source>
        <dbReference type="ARBA" id="ARBA00004496"/>
    </source>
</evidence>
<gene>
    <name evidence="5" type="primary">recX</name>
    <name evidence="8" type="ORF">B0A77_09755</name>
</gene>
<dbReference type="AlphaFoldDB" id="A0A2H3KLH2"/>
<name>A0A2H3KLH2_9FLAO</name>
<evidence type="ECO:0000259" key="7">
    <source>
        <dbReference type="Pfam" id="PF21981"/>
    </source>
</evidence>
<dbReference type="HAMAP" id="MF_01114">
    <property type="entry name" value="RecX"/>
    <property type="match status" value="1"/>
</dbReference>
<reference evidence="8 9" key="1">
    <citation type="submission" date="2017-09" db="EMBL/GenBank/DDBJ databases">
        <title>Whole genomes of Flavobacteriaceae.</title>
        <authorList>
            <person name="Stine C."/>
            <person name="Li C."/>
            <person name="Tadesse D."/>
        </authorList>
    </citation>
    <scope>NUCLEOTIDE SEQUENCE [LARGE SCALE GENOMIC DNA]</scope>
    <source>
        <strain evidence="8 9">ATCC 35036</strain>
    </source>
</reference>
<dbReference type="Pfam" id="PF02631">
    <property type="entry name" value="RecX_HTH2"/>
    <property type="match status" value="1"/>
</dbReference>
<feature type="domain" description="RecX third three-helical" evidence="7">
    <location>
        <begin position="111"/>
        <end position="149"/>
    </location>
</feature>
<accession>A0A2H3KLH2</accession>
<organism evidence="8 9">
    <name type="scientific">Flavobacterium branchiophilum</name>
    <dbReference type="NCBI Taxonomy" id="55197"/>
    <lineage>
        <taxon>Bacteria</taxon>
        <taxon>Pseudomonadati</taxon>
        <taxon>Bacteroidota</taxon>
        <taxon>Flavobacteriia</taxon>
        <taxon>Flavobacteriales</taxon>
        <taxon>Flavobacteriaceae</taxon>
        <taxon>Flavobacterium</taxon>
    </lineage>
</organism>
<evidence type="ECO:0000256" key="2">
    <source>
        <dbReference type="ARBA" id="ARBA00009695"/>
    </source>
</evidence>
<dbReference type="InterPro" id="IPR003783">
    <property type="entry name" value="Regulatory_RecX"/>
</dbReference>
<dbReference type="InterPro" id="IPR036388">
    <property type="entry name" value="WH-like_DNA-bd_sf"/>
</dbReference>
<comment type="subcellular location">
    <subcellularLocation>
        <location evidence="1 5">Cytoplasm</location>
    </subcellularLocation>
</comment>
<dbReference type="InterPro" id="IPR053924">
    <property type="entry name" value="RecX_HTH_2nd"/>
</dbReference>
<evidence type="ECO:0000313" key="8">
    <source>
        <dbReference type="EMBL" id="PDS23865.1"/>
    </source>
</evidence>
<sequence>MSKEFPTIKEAIQKLEYFCAYQERCHQEVVSKLLDLRMTTIEIDEILVYLITNNFLNEERFACAFARGKHRMKHWGKIRIVNELKCRGISKYNIDKALQEISDEEYCHTFDNIANKNWLSITEKNKLKKRQKFCDYLLRRGFESQLVYEKVKELESQSI</sequence>
<dbReference type="GO" id="GO:0006282">
    <property type="term" value="P:regulation of DNA repair"/>
    <property type="evidence" value="ECO:0007669"/>
    <property type="project" value="UniProtKB-UniRule"/>
</dbReference>
<evidence type="ECO:0000313" key="9">
    <source>
        <dbReference type="Proteomes" id="UP000220828"/>
    </source>
</evidence>
<feature type="domain" description="RecX second three-helical" evidence="6">
    <location>
        <begin position="57"/>
        <end position="98"/>
    </location>
</feature>
<comment type="function">
    <text evidence="5">Modulates RecA activity.</text>
</comment>
<dbReference type="PANTHER" id="PTHR33602:SF1">
    <property type="entry name" value="REGULATORY PROTEIN RECX FAMILY PROTEIN"/>
    <property type="match status" value="1"/>
</dbReference>
<dbReference type="Proteomes" id="UP000220828">
    <property type="component" value="Unassembled WGS sequence"/>
</dbReference>
<dbReference type="PANTHER" id="PTHR33602">
    <property type="entry name" value="REGULATORY PROTEIN RECX FAMILY PROTEIN"/>
    <property type="match status" value="1"/>
</dbReference>
<dbReference type="Gene3D" id="1.10.10.10">
    <property type="entry name" value="Winged helix-like DNA-binding domain superfamily/Winged helix DNA-binding domain"/>
    <property type="match status" value="2"/>
</dbReference>
<comment type="similarity">
    <text evidence="2 5">Belongs to the RecX family.</text>
</comment>